<comment type="caution">
    <text evidence="1">The sequence shown here is derived from an EMBL/GenBank/DDBJ whole genome shotgun (WGS) entry which is preliminary data.</text>
</comment>
<sequence length="209" mass="23841">MEGDCAEVEPLEDGEIRETRGRTFYHDDFAPSRHSSAHQEWHYDSYDSPQIRLLFPTTHINHTSHPVFLEIGQARGRVGWTQALRSNLGPRAGPSILIRLSTVRHRDDGKTEFLTLKEVVQVAAHEMVHAYLLLLSCRREQCGADFEVMHRDADGGGHGLAFVAVLKAVLGQIQSWGPGLEEFGMTDDAIYFDNMHRPRLVFQRIYVWF</sequence>
<reference evidence="2" key="1">
    <citation type="journal article" date="2013" name="New Phytol.">
        <title>Comparative genomic and transcriptomic analyses reveal the hemibiotrophic stage shift of Colletotrichum fungi.</title>
        <authorList>
            <person name="Gan P."/>
            <person name="Ikeda K."/>
            <person name="Irieda H."/>
            <person name="Narusaka M."/>
            <person name="O'Connell R.J."/>
            <person name="Narusaka Y."/>
            <person name="Takano Y."/>
            <person name="Kubo Y."/>
            <person name="Shirasu K."/>
        </authorList>
    </citation>
    <scope>NUCLEOTIDE SEQUENCE [LARGE SCALE GENOMIC DNA]</scope>
    <source>
        <strain evidence="2">104-T / ATCC 96160 / CBS 514.97 / LARS 414 / MAFF 240422</strain>
    </source>
</reference>
<evidence type="ECO:0000313" key="2">
    <source>
        <dbReference type="Proteomes" id="UP000014480"/>
    </source>
</evidence>
<dbReference type="EMBL" id="AMCV02000017">
    <property type="protein sequence ID" value="TDZ20481.1"/>
    <property type="molecule type" value="Genomic_DNA"/>
</dbReference>
<gene>
    <name evidence="1" type="ORF">Cob_v006432</name>
</gene>
<accession>A0A484FS00</accession>
<protein>
    <recommendedName>
        <fullName evidence="3">SprT-like domain-containing protein</fullName>
    </recommendedName>
</protein>
<evidence type="ECO:0000313" key="1">
    <source>
        <dbReference type="EMBL" id="TDZ20481.1"/>
    </source>
</evidence>
<organism evidence="1 2">
    <name type="scientific">Colletotrichum orbiculare (strain 104-T / ATCC 96160 / CBS 514.97 / LARS 414 / MAFF 240422)</name>
    <name type="common">Cucumber anthracnose fungus</name>
    <name type="synonym">Colletotrichum lagenarium</name>
    <dbReference type="NCBI Taxonomy" id="1213857"/>
    <lineage>
        <taxon>Eukaryota</taxon>
        <taxon>Fungi</taxon>
        <taxon>Dikarya</taxon>
        <taxon>Ascomycota</taxon>
        <taxon>Pezizomycotina</taxon>
        <taxon>Sordariomycetes</taxon>
        <taxon>Hypocreomycetidae</taxon>
        <taxon>Glomerellales</taxon>
        <taxon>Glomerellaceae</taxon>
        <taxon>Colletotrichum</taxon>
        <taxon>Colletotrichum orbiculare species complex</taxon>
    </lineage>
</organism>
<dbReference type="Proteomes" id="UP000014480">
    <property type="component" value="Unassembled WGS sequence"/>
</dbReference>
<reference evidence="2" key="2">
    <citation type="journal article" date="2019" name="Mol. Plant Microbe Interact.">
        <title>Genome sequence resources for four phytopathogenic fungi from the Colletotrichum orbiculare species complex.</title>
        <authorList>
            <person name="Gan P."/>
            <person name="Tsushima A."/>
            <person name="Narusaka M."/>
            <person name="Narusaka Y."/>
            <person name="Takano Y."/>
            <person name="Kubo Y."/>
            <person name="Shirasu K."/>
        </authorList>
    </citation>
    <scope>GENOME REANNOTATION</scope>
    <source>
        <strain evidence="2">104-T / ATCC 96160 / CBS 514.97 / LARS 414 / MAFF 240422</strain>
    </source>
</reference>
<dbReference type="OrthoDB" id="5236983at2759"/>
<dbReference type="AlphaFoldDB" id="A0A484FS00"/>
<name>A0A484FS00_COLOR</name>
<evidence type="ECO:0008006" key="3">
    <source>
        <dbReference type="Google" id="ProtNLM"/>
    </source>
</evidence>
<keyword evidence="2" id="KW-1185">Reference proteome</keyword>
<proteinExistence type="predicted"/>